<gene>
    <name evidence="2" type="ORF">CAUJ_LOCUS4984</name>
</gene>
<evidence type="ECO:0000313" key="2">
    <source>
        <dbReference type="EMBL" id="CAD6189065.1"/>
    </source>
</evidence>
<proteinExistence type="predicted"/>
<organism evidence="2 3">
    <name type="scientific">Caenorhabditis auriculariae</name>
    <dbReference type="NCBI Taxonomy" id="2777116"/>
    <lineage>
        <taxon>Eukaryota</taxon>
        <taxon>Metazoa</taxon>
        <taxon>Ecdysozoa</taxon>
        <taxon>Nematoda</taxon>
        <taxon>Chromadorea</taxon>
        <taxon>Rhabditida</taxon>
        <taxon>Rhabditina</taxon>
        <taxon>Rhabditomorpha</taxon>
        <taxon>Rhabditoidea</taxon>
        <taxon>Rhabditidae</taxon>
        <taxon>Peloderinae</taxon>
        <taxon>Caenorhabditis</taxon>
    </lineage>
</organism>
<evidence type="ECO:0000256" key="1">
    <source>
        <dbReference type="SAM" id="SignalP"/>
    </source>
</evidence>
<feature type="chain" id="PRO_5035770560" evidence="1">
    <location>
        <begin position="19"/>
        <end position="148"/>
    </location>
</feature>
<reference evidence="2" key="1">
    <citation type="submission" date="2020-10" db="EMBL/GenBank/DDBJ databases">
        <authorList>
            <person name="Kikuchi T."/>
        </authorList>
    </citation>
    <scope>NUCLEOTIDE SEQUENCE</scope>
    <source>
        <strain evidence="2">NKZ352</strain>
    </source>
</reference>
<protein>
    <submittedName>
        <fullName evidence="2">Uncharacterized protein</fullName>
    </submittedName>
</protein>
<dbReference type="AlphaFoldDB" id="A0A8S1H0J5"/>
<dbReference type="Proteomes" id="UP000835052">
    <property type="component" value="Unassembled WGS sequence"/>
</dbReference>
<feature type="signal peptide" evidence="1">
    <location>
        <begin position="1"/>
        <end position="18"/>
    </location>
</feature>
<keyword evidence="3" id="KW-1185">Reference proteome</keyword>
<name>A0A8S1H0J5_9PELO</name>
<sequence length="148" mass="16944">MFWFELAILLFIFYGADAQFLFFPQQQFGGFQRNNGFFAQQQPFFNLFSPPITTTTQTPIEFIPNPDLEQGNFPLPNPRMWPVGPDWNDPKNSWSQETGWGGSGRTSIEKPTVPEKAVLAKTRSKTLTAKNKTTTVNRSKLAARRFTY</sequence>
<evidence type="ECO:0000313" key="3">
    <source>
        <dbReference type="Proteomes" id="UP000835052"/>
    </source>
</evidence>
<accession>A0A8S1H0J5</accession>
<keyword evidence="1" id="KW-0732">Signal</keyword>
<dbReference type="EMBL" id="CAJGYM010000010">
    <property type="protein sequence ID" value="CAD6189065.1"/>
    <property type="molecule type" value="Genomic_DNA"/>
</dbReference>
<comment type="caution">
    <text evidence="2">The sequence shown here is derived from an EMBL/GenBank/DDBJ whole genome shotgun (WGS) entry which is preliminary data.</text>
</comment>
<dbReference type="OrthoDB" id="5875047at2759"/>